<dbReference type="Proteomes" id="UP001187192">
    <property type="component" value="Unassembled WGS sequence"/>
</dbReference>
<evidence type="ECO:0000256" key="1">
    <source>
        <dbReference type="ARBA" id="ARBA00004123"/>
    </source>
</evidence>
<keyword evidence="2" id="KW-0805">Transcription regulation</keyword>
<keyword evidence="4" id="KW-0804">Transcription</keyword>
<evidence type="ECO:0000256" key="3">
    <source>
        <dbReference type="ARBA" id="ARBA00023125"/>
    </source>
</evidence>
<protein>
    <submittedName>
        <fullName evidence="6">Uncharacterized protein</fullName>
    </submittedName>
</protein>
<evidence type="ECO:0000256" key="4">
    <source>
        <dbReference type="ARBA" id="ARBA00023163"/>
    </source>
</evidence>
<sequence>MEFEYSKVLRQNDIEDRLTVPQKWMDILRPLFGKGEKEALIRALCWLGYFWEFRCIIRGKGPYEKPTLQAPEWQRFINYVGIQEGDRLIFQAEENHERRTDYNIRVQRKDADGLWTDVQPPARVAPAFYHFNI</sequence>
<proteinExistence type="predicted"/>
<dbReference type="GO" id="GO:0005634">
    <property type="term" value="C:nucleus"/>
    <property type="evidence" value="ECO:0007669"/>
    <property type="project" value="UniProtKB-SubCell"/>
</dbReference>
<dbReference type="GO" id="GO:0003677">
    <property type="term" value="F:DNA binding"/>
    <property type="evidence" value="ECO:0007669"/>
    <property type="project" value="UniProtKB-KW"/>
</dbReference>
<dbReference type="Gene3D" id="2.40.330.10">
    <property type="entry name" value="DNA-binding pseudobarrel domain"/>
    <property type="match status" value="1"/>
</dbReference>
<evidence type="ECO:0000256" key="2">
    <source>
        <dbReference type="ARBA" id="ARBA00023015"/>
    </source>
</evidence>
<keyword evidence="5" id="KW-0539">Nucleus</keyword>
<comment type="subcellular location">
    <subcellularLocation>
        <location evidence="1">Nucleus</location>
    </subcellularLocation>
</comment>
<dbReference type="EMBL" id="BTGU01002951">
    <property type="protein sequence ID" value="GMN24191.1"/>
    <property type="molecule type" value="Genomic_DNA"/>
</dbReference>
<dbReference type="AlphaFoldDB" id="A0AA88CP41"/>
<dbReference type="Gramene" id="FCD_00032389-RA">
    <property type="protein sequence ID" value="FCD_00032389-RA:cds"/>
    <property type="gene ID" value="FCD_00032389"/>
</dbReference>
<name>A0AA88CP41_FICCA</name>
<organism evidence="6 7">
    <name type="scientific">Ficus carica</name>
    <name type="common">Common fig</name>
    <dbReference type="NCBI Taxonomy" id="3494"/>
    <lineage>
        <taxon>Eukaryota</taxon>
        <taxon>Viridiplantae</taxon>
        <taxon>Streptophyta</taxon>
        <taxon>Embryophyta</taxon>
        <taxon>Tracheophyta</taxon>
        <taxon>Spermatophyta</taxon>
        <taxon>Magnoliopsida</taxon>
        <taxon>eudicotyledons</taxon>
        <taxon>Gunneridae</taxon>
        <taxon>Pentapetalae</taxon>
        <taxon>rosids</taxon>
        <taxon>fabids</taxon>
        <taxon>Rosales</taxon>
        <taxon>Moraceae</taxon>
        <taxon>Ficeae</taxon>
        <taxon>Ficus</taxon>
    </lineage>
</organism>
<evidence type="ECO:0000313" key="7">
    <source>
        <dbReference type="Proteomes" id="UP001187192"/>
    </source>
</evidence>
<dbReference type="InterPro" id="IPR015300">
    <property type="entry name" value="DNA-bd_pseudobarrel_sf"/>
</dbReference>
<keyword evidence="7" id="KW-1185">Reference proteome</keyword>
<gene>
    <name evidence="6" type="ORF">TIFTF001_043760</name>
</gene>
<evidence type="ECO:0000256" key="5">
    <source>
        <dbReference type="ARBA" id="ARBA00023242"/>
    </source>
</evidence>
<evidence type="ECO:0000313" key="6">
    <source>
        <dbReference type="EMBL" id="GMN24191.1"/>
    </source>
</evidence>
<dbReference type="SUPFAM" id="SSF101936">
    <property type="entry name" value="DNA-binding pseudobarrel domain"/>
    <property type="match status" value="1"/>
</dbReference>
<reference evidence="6" key="1">
    <citation type="submission" date="2023-07" db="EMBL/GenBank/DDBJ databases">
        <title>draft genome sequence of fig (Ficus carica).</title>
        <authorList>
            <person name="Takahashi T."/>
            <person name="Nishimura K."/>
        </authorList>
    </citation>
    <scope>NUCLEOTIDE SEQUENCE</scope>
</reference>
<keyword evidence="3" id="KW-0238">DNA-binding</keyword>
<comment type="caution">
    <text evidence="6">The sequence shown here is derived from an EMBL/GenBank/DDBJ whole genome shotgun (WGS) entry which is preliminary data.</text>
</comment>
<accession>A0AA88CP41</accession>